<organism evidence="15 16">
    <name type="scientific">Aldrovandia affinis</name>
    <dbReference type="NCBI Taxonomy" id="143900"/>
    <lineage>
        <taxon>Eukaryota</taxon>
        <taxon>Metazoa</taxon>
        <taxon>Chordata</taxon>
        <taxon>Craniata</taxon>
        <taxon>Vertebrata</taxon>
        <taxon>Euteleostomi</taxon>
        <taxon>Actinopterygii</taxon>
        <taxon>Neopterygii</taxon>
        <taxon>Teleostei</taxon>
        <taxon>Notacanthiformes</taxon>
        <taxon>Halosauridae</taxon>
        <taxon>Aldrovandia</taxon>
    </lineage>
</organism>
<evidence type="ECO:0000256" key="5">
    <source>
        <dbReference type="ARBA" id="ARBA00022782"/>
    </source>
</evidence>
<evidence type="ECO:0000256" key="6">
    <source>
        <dbReference type="ARBA" id="ARBA00022902"/>
    </source>
</evidence>
<dbReference type="SUPFAM" id="SSF103575">
    <property type="entry name" value="Plexin repeat"/>
    <property type="match status" value="1"/>
</dbReference>
<accession>A0AAD7S9G3</accession>
<dbReference type="PROSITE" id="PS51004">
    <property type="entry name" value="SEMA"/>
    <property type="match status" value="1"/>
</dbReference>
<evidence type="ECO:0000256" key="7">
    <source>
        <dbReference type="ARBA" id="ARBA00022989"/>
    </source>
</evidence>
<dbReference type="InterPro" id="IPR002165">
    <property type="entry name" value="Plexin_repeat"/>
</dbReference>
<keyword evidence="10" id="KW-0325">Glycoprotein</keyword>
<dbReference type="SUPFAM" id="SSF48726">
    <property type="entry name" value="Immunoglobulin"/>
    <property type="match status" value="1"/>
</dbReference>
<evidence type="ECO:0000313" key="16">
    <source>
        <dbReference type="Proteomes" id="UP001221898"/>
    </source>
</evidence>
<evidence type="ECO:0000256" key="9">
    <source>
        <dbReference type="ARBA" id="ARBA00023157"/>
    </source>
</evidence>
<evidence type="ECO:0000256" key="8">
    <source>
        <dbReference type="ARBA" id="ARBA00023136"/>
    </source>
</evidence>
<evidence type="ECO:0000256" key="4">
    <source>
        <dbReference type="ARBA" id="ARBA00022692"/>
    </source>
</evidence>
<dbReference type="InterPro" id="IPR036179">
    <property type="entry name" value="Ig-like_dom_sf"/>
</dbReference>
<dbReference type="Proteomes" id="UP001221898">
    <property type="component" value="Unassembled WGS sequence"/>
</dbReference>
<dbReference type="GO" id="GO:0030335">
    <property type="term" value="P:positive regulation of cell migration"/>
    <property type="evidence" value="ECO:0007669"/>
    <property type="project" value="TreeGrafter"/>
</dbReference>
<dbReference type="EMBL" id="JAINUG010000090">
    <property type="protein sequence ID" value="KAJ8398424.1"/>
    <property type="molecule type" value="Genomic_DNA"/>
</dbReference>
<dbReference type="Gene3D" id="2.130.10.10">
    <property type="entry name" value="YVTN repeat-like/Quinoprotein amine dehydrogenase"/>
    <property type="match status" value="1"/>
</dbReference>
<proteinExistence type="inferred from homology"/>
<feature type="chain" id="PRO_5042067136" description="Semaphorin-1A" evidence="13">
    <location>
        <begin position="16"/>
        <end position="634"/>
    </location>
</feature>
<dbReference type="SMART" id="SM00423">
    <property type="entry name" value="PSI"/>
    <property type="match status" value="1"/>
</dbReference>
<dbReference type="SMART" id="SM00630">
    <property type="entry name" value="Sema"/>
    <property type="match status" value="1"/>
</dbReference>
<dbReference type="GO" id="GO:0045499">
    <property type="term" value="F:chemorepellent activity"/>
    <property type="evidence" value="ECO:0007669"/>
    <property type="project" value="TreeGrafter"/>
</dbReference>
<evidence type="ECO:0000256" key="13">
    <source>
        <dbReference type="SAM" id="SignalP"/>
    </source>
</evidence>
<keyword evidence="16" id="KW-1185">Reference proteome</keyword>
<comment type="subcellular location">
    <subcellularLocation>
        <location evidence="1">Membrane</location>
    </subcellularLocation>
</comment>
<dbReference type="GO" id="GO:0005886">
    <property type="term" value="C:plasma membrane"/>
    <property type="evidence" value="ECO:0007669"/>
    <property type="project" value="TreeGrafter"/>
</dbReference>
<dbReference type="PANTHER" id="PTHR11036">
    <property type="entry name" value="SEMAPHORIN"/>
    <property type="match status" value="1"/>
</dbReference>
<evidence type="ECO:0000256" key="12">
    <source>
        <dbReference type="PROSITE-ProRule" id="PRU00352"/>
    </source>
</evidence>
<keyword evidence="7" id="KW-1133">Transmembrane helix</keyword>
<comment type="similarity">
    <text evidence="2">Belongs to the semaphorin family.</text>
</comment>
<dbReference type="GO" id="GO:0007411">
    <property type="term" value="P:axon guidance"/>
    <property type="evidence" value="ECO:0007669"/>
    <property type="project" value="TreeGrafter"/>
</dbReference>
<dbReference type="InterPro" id="IPR001627">
    <property type="entry name" value="Semap_dom"/>
</dbReference>
<evidence type="ECO:0000256" key="1">
    <source>
        <dbReference type="ARBA" id="ARBA00004370"/>
    </source>
</evidence>
<dbReference type="InterPro" id="IPR036352">
    <property type="entry name" value="Semap_dom_sf"/>
</dbReference>
<name>A0AAD7S9G3_9TELE</name>
<keyword evidence="13" id="KW-0732">Signal</keyword>
<evidence type="ECO:0000256" key="10">
    <source>
        <dbReference type="ARBA" id="ARBA00023180"/>
    </source>
</evidence>
<keyword evidence="6" id="KW-0524">Neurogenesis</keyword>
<protein>
    <recommendedName>
        <fullName evidence="11">Semaphorin-1A</fullName>
    </recommendedName>
</protein>
<dbReference type="GO" id="GO:0001755">
    <property type="term" value="P:neural crest cell migration"/>
    <property type="evidence" value="ECO:0007669"/>
    <property type="project" value="TreeGrafter"/>
</dbReference>
<dbReference type="InterPro" id="IPR027231">
    <property type="entry name" value="Semaphorin"/>
</dbReference>
<keyword evidence="4" id="KW-0812">Transmembrane</keyword>
<dbReference type="FunFam" id="2.60.40.10:FF:001170">
    <property type="entry name" value="Sema domain, immunoglobulin domain (Ig), short basic domain, secreted, (Semaphorin) 3F"/>
    <property type="match status" value="1"/>
</dbReference>
<feature type="signal peptide" evidence="13">
    <location>
        <begin position="1"/>
        <end position="15"/>
    </location>
</feature>
<dbReference type="FunFam" id="2.130.10.10:FF:000223">
    <property type="entry name" value="semaphorin-7A isoform X1"/>
    <property type="match status" value="1"/>
</dbReference>
<dbReference type="AlphaFoldDB" id="A0AAD7S9G3"/>
<comment type="caution">
    <text evidence="15">The sequence shown here is derived from an EMBL/GenBank/DDBJ whole genome shotgun (WGS) entry which is preliminary data.</text>
</comment>
<dbReference type="Pfam" id="PF01403">
    <property type="entry name" value="Sema"/>
    <property type="match status" value="1"/>
</dbReference>
<dbReference type="SUPFAM" id="SSF101912">
    <property type="entry name" value="Sema domain"/>
    <property type="match status" value="1"/>
</dbReference>
<dbReference type="InterPro" id="IPR016201">
    <property type="entry name" value="PSI"/>
</dbReference>
<evidence type="ECO:0000256" key="2">
    <source>
        <dbReference type="ARBA" id="ARBA00009492"/>
    </source>
</evidence>
<evidence type="ECO:0000259" key="14">
    <source>
        <dbReference type="PROSITE" id="PS51004"/>
    </source>
</evidence>
<keyword evidence="3" id="KW-0217">Developmental protein</keyword>
<reference evidence="15" key="1">
    <citation type="journal article" date="2023" name="Science">
        <title>Genome structures resolve the early diversification of teleost fishes.</title>
        <authorList>
            <person name="Parey E."/>
            <person name="Louis A."/>
            <person name="Montfort J."/>
            <person name="Bouchez O."/>
            <person name="Roques C."/>
            <person name="Iampietro C."/>
            <person name="Lluch J."/>
            <person name="Castinel A."/>
            <person name="Donnadieu C."/>
            <person name="Desvignes T."/>
            <person name="Floi Bucao C."/>
            <person name="Jouanno E."/>
            <person name="Wen M."/>
            <person name="Mejri S."/>
            <person name="Dirks R."/>
            <person name="Jansen H."/>
            <person name="Henkel C."/>
            <person name="Chen W.J."/>
            <person name="Zahm M."/>
            <person name="Cabau C."/>
            <person name="Klopp C."/>
            <person name="Thompson A.W."/>
            <person name="Robinson-Rechavi M."/>
            <person name="Braasch I."/>
            <person name="Lecointre G."/>
            <person name="Bobe J."/>
            <person name="Postlethwait J.H."/>
            <person name="Berthelot C."/>
            <person name="Roest Crollius H."/>
            <person name="Guiguen Y."/>
        </authorList>
    </citation>
    <scope>NUCLEOTIDE SEQUENCE</scope>
    <source>
        <strain evidence="15">NC1722</strain>
    </source>
</reference>
<dbReference type="GO" id="GO:0071526">
    <property type="term" value="P:semaphorin-plexin signaling pathway"/>
    <property type="evidence" value="ECO:0007669"/>
    <property type="project" value="TreeGrafter"/>
</dbReference>
<dbReference type="InterPro" id="IPR013783">
    <property type="entry name" value="Ig-like_fold"/>
</dbReference>
<keyword evidence="9" id="KW-1015">Disulfide bond</keyword>
<keyword evidence="5" id="KW-0221">Differentiation</keyword>
<evidence type="ECO:0000256" key="3">
    <source>
        <dbReference type="ARBA" id="ARBA00022473"/>
    </source>
</evidence>
<sequence>MNYIILASFFSLIFAEKSPRLKFTVQEPTRFHFTKPEYYMTLHHQEGSDVLYVGAQAVIYVLTFTSKGVKDIKIPVPADENAKEACLSRSNMPQMECDNFITVIQNVSDTFVVCGTNAGTAKCWLLVNGTVLTDVPNGQMTPSDISPSFPSQRSVSLSADGSLYSALSTVGQPGSIRRTFGSRKLLKTENKWLHNPQFAGAAMIPGSQKQKEEIYFFFSEINKTAGIDEQPYRARIGRVCMVDEGGIKTMLPDSWTTFLKARIMCGVGTTPQQYNNLRQAFVLTARERRTGVMYGLFSNAWDTTVVCAYSIEDIDQAFSTSRLKGYSNTLAGHRPGTCVLKNVTSSLTAKTLGVIKDHPEIEDVISPVGGEPLQLPTDDQFTQTAADTVLAVNDEHYSVLYLGTEKGKVLRVLHTIEEAFIISQYSLFHNEGPVTAMAIDSQKGYLYVGQAMEIQRLPLADCNRYRDTCRECILSRDPYCGWDLAKKKCTAIPAGYNITTGAIVQSLDQSNTSVCGEATALKVRSTSPKEVVVDSEGSVLLPCPVRSYHATYRWEKDNYIKHYSCSISRGFCVLAPSPDQPLREGVFRCMALENGYKEEVVSYRLVYNGGPLPASFGSTLAPSLLLAAATLWLM</sequence>
<dbReference type="InterPro" id="IPR015943">
    <property type="entry name" value="WD40/YVTN_repeat-like_dom_sf"/>
</dbReference>
<gene>
    <name evidence="15" type="ORF">AAFF_G00426790</name>
</gene>
<dbReference type="Gene3D" id="2.60.40.10">
    <property type="entry name" value="Immunoglobulins"/>
    <property type="match status" value="1"/>
</dbReference>
<dbReference type="FunFam" id="3.30.1680.10:FF:000016">
    <property type="entry name" value="Putative Semaphorin-6B"/>
    <property type="match status" value="1"/>
</dbReference>
<dbReference type="GO" id="GO:0030215">
    <property type="term" value="F:semaphorin receptor binding"/>
    <property type="evidence" value="ECO:0007669"/>
    <property type="project" value="InterPro"/>
</dbReference>
<comment type="caution">
    <text evidence="12">Lacks conserved residue(s) required for the propagation of feature annotation.</text>
</comment>
<dbReference type="PANTHER" id="PTHR11036:SF85">
    <property type="entry name" value="SI:CH211-113G11.6 ISOFORM X1"/>
    <property type="match status" value="1"/>
</dbReference>
<keyword evidence="8" id="KW-0472">Membrane</keyword>
<evidence type="ECO:0000256" key="11">
    <source>
        <dbReference type="ARBA" id="ARBA00074143"/>
    </source>
</evidence>
<dbReference type="Pfam" id="PF01437">
    <property type="entry name" value="PSI"/>
    <property type="match status" value="1"/>
</dbReference>
<evidence type="ECO:0000313" key="15">
    <source>
        <dbReference type="EMBL" id="KAJ8398424.1"/>
    </source>
</evidence>
<dbReference type="Gene3D" id="3.30.1680.10">
    <property type="entry name" value="ligand-binding face of the semaphorins, domain 2"/>
    <property type="match status" value="1"/>
</dbReference>
<feature type="domain" description="Sema" evidence="14">
    <location>
        <begin position="20"/>
        <end position="459"/>
    </location>
</feature>